<dbReference type="EMBL" id="CP002281">
    <property type="protein sequence ID" value="ADO83179.1"/>
    <property type="molecule type" value="Genomic_DNA"/>
</dbReference>
<dbReference type="CDD" id="cd07939">
    <property type="entry name" value="DRE_TIM_NifV"/>
    <property type="match status" value="1"/>
</dbReference>
<dbReference type="HOGENOM" id="CLU_022158_4_2_0"/>
<dbReference type="GO" id="GO:0009399">
    <property type="term" value="P:nitrogen fixation"/>
    <property type="evidence" value="ECO:0007669"/>
    <property type="project" value="UniProtKB-UniRule"/>
</dbReference>
<dbReference type="PROSITE" id="PS00815">
    <property type="entry name" value="AIPM_HOMOCIT_SYNTH_1"/>
    <property type="match status" value="1"/>
</dbReference>
<keyword evidence="1 2" id="KW-0808">Transferase</keyword>
<dbReference type="GO" id="GO:0019752">
    <property type="term" value="P:carboxylic acid metabolic process"/>
    <property type="evidence" value="ECO:0007669"/>
    <property type="project" value="UniProtKB-UniRule"/>
</dbReference>
<organism evidence="5 6">
    <name type="scientific">Ilyobacter polytropus (strain ATCC 51220 / DSM 2926 / LMG 16218 / CuHBu1)</name>
    <dbReference type="NCBI Taxonomy" id="572544"/>
    <lineage>
        <taxon>Bacteria</taxon>
        <taxon>Fusobacteriati</taxon>
        <taxon>Fusobacteriota</taxon>
        <taxon>Fusobacteriia</taxon>
        <taxon>Fusobacteriales</taxon>
        <taxon>Fusobacteriaceae</taxon>
        <taxon>Ilyobacter</taxon>
    </lineage>
</organism>
<evidence type="ECO:0000256" key="3">
    <source>
        <dbReference type="RuleBase" id="RU367143"/>
    </source>
</evidence>
<dbReference type="InterPro" id="IPR013477">
    <property type="entry name" value="NifV/FrbC"/>
</dbReference>
<dbReference type="InterPro" id="IPR054691">
    <property type="entry name" value="LeuA/HCS_post-cat"/>
</dbReference>
<dbReference type="Pfam" id="PF00682">
    <property type="entry name" value="HMGL-like"/>
    <property type="match status" value="1"/>
</dbReference>
<dbReference type="InterPro" id="IPR002034">
    <property type="entry name" value="AIPM/Hcit_synth_CS"/>
</dbReference>
<keyword evidence="5" id="KW-0670">Pyruvate</keyword>
<dbReference type="PROSITE" id="PS50991">
    <property type="entry name" value="PYR_CT"/>
    <property type="match status" value="1"/>
</dbReference>
<sequence length="382" mass="42459">MEDFYILDTTLRDGEQTPGVDFTMEEKLEIATMLDKAGVGVIEVGTPAMGQEEIQIIKKINDLGLKCELITWNRLSKSDIDSSIKTGIKNVHIGVPVSDIHIYNKLKKSREWIIETLKELVTYALDKGCKVSVGAEDASRADLDFLIEFYKTAESLGVCRVRYADTVGALDPFTVYENIKIIRSEINIDIDFHGHNDFGMATANALAACRAGAKYISATVNGIGERAGNTSLEEIVASLKYIGKYKTNFDMKQIPVLSKYVEKASGIKLSKNKPLVGEAVFSHESGIHVDGLLKDRRTYEFIDPTEIGRESEFVLGKTSGKASVKNAMEKLGMKLDDDKISKMLEKVRKGESLEKKKEPLKKLKYKVVGIFSGEIKLPFIFP</sequence>
<dbReference type="SUPFAM" id="SSF51569">
    <property type="entry name" value="Aldolase"/>
    <property type="match status" value="1"/>
</dbReference>
<evidence type="ECO:0000259" key="4">
    <source>
        <dbReference type="PROSITE" id="PS50991"/>
    </source>
</evidence>
<evidence type="ECO:0000313" key="5">
    <source>
        <dbReference type="EMBL" id="ADO83179.1"/>
    </source>
</evidence>
<evidence type="ECO:0000256" key="2">
    <source>
        <dbReference type="RuleBase" id="RU003523"/>
    </source>
</evidence>
<dbReference type="OrthoDB" id="9804858at2"/>
<dbReference type="InterPro" id="IPR013785">
    <property type="entry name" value="Aldolase_TIM"/>
</dbReference>
<dbReference type="STRING" id="572544.Ilyop_1399"/>
<comment type="function">
    <text evidence="3">This protein is a Fe-Mo-cofactor biosynthetic component.</text>
</comment>
<name>E3HAJ2_ILYPC</name>
<evidence type="ECO:0000313" key="6">
    <source>
        <dbReference type="Proteomes" id="UP000006875"/>
    </source>
</evidence>
<dbReference type="Gene3D" id="3.20.20.70">
    <property type="entry name" value="Aldolase class I"/>
    <property type="match status" value="1"/>
</dbReference>
<keyword evidence="6" id="KW-1185">Reference proteome</keyword>
<accession>E3HAJ2</accession>
<dbReference type="PROSITE" id="PS00816">
    <property type="entry name" value="AIPM_HOMOCIT_SYNTH_2"/>
    <property type="match status" value="1"/>
</dbReference>
<dbReference type="AlphaFoldDB" id="E3HAJ2"/>
<dbReference type="NCBIfam" id="TIGR02660">
    <property type="entry name" value="nifV_homocitr"/>
    <property type="match status" value="1"/>
</dbReference>
<dbReference type="PANTHER" id="PTHR42880">
    <property type="entry name" value="HOMOCITRATE SYNTHASE"/>
    <property type="match status" value="1"/>
</dbReference>
<dbReference type="eggNOG" id="COG0119">
    <property type="taxonomic scope" value="Bacteria"/>
</dbReference>
<comment type="catalytic activity">
    <reaction evidence="3">
        <text>acetyl-CoA + 2-oxoglutarate + H2O = (2R)-homocitrate + CoA + H(+)</text>
        <dbReference type="Rhea" id="RHEA:12929"/>
        <dbReference type="ChEBI" id="CHEBI:15377"/>
        <dbReference type="ChEBI" id="CHEBI:15378"/>
        <dbReference type="ChEBI" id="CHEBI:16810"/>
        <dbReference type="ChEBI" id="CHEBI:57287"/>
        <dbReference type="ChEBI" id="CHEBI:57288"/>
        <dbReference type="ChEBI" id="CHEBI:58884"/>
        <dbReference type="EC" id="2.3.3.14"/>
    </reaction>
</comment>
<evidence type="ECO:0000256" key="1">
    <source>
        <dbReference type="ARBA" id="ARBA00022679"/>
    </source>
</evidence>
<dbReference type="PANTHER" id="PTHR42880:SF1">
    <property type="entry name" value="ISOPROPYLMALATE_HOMOCITRATE_CITRAMALATE SYNTHASE FAMILY PROTEIN"/>
    <property type="match status" value="1"/>
</dbReference>
<protein>
    <recommendedName>
        <fullName evidence="3">Homocitrate synthase</fullName>
        <ecNumber evidence="3">2.3.3.14</ecNumber>
    </recommendedName>
</protein>
<dbReference type="KEGG" id="ipo:Ilyop_1399"/>
<dbReference type="GO" id="GO:0004410">
    <property type="term" value="F:homocitrate synthase activity"/>
    <property type="evidence" value="ECO:0007669"/>
    <property type="project" value="UniProtKB-UniRule"/>
</dbReference>
<keyword evidence="3" id="KW-0535">Nitrogen fixation</keyword>
<dbReference type="Proteomes" id="UP000006875">
    <property type="component" value="Chromosome"/>
</dbReference>
<dbReference type="InterPro" id="IPR000891">
    <property type="entry name" value="PYR_CT"/>
</dbReference>
<dbReference type="RefSeq" id="WP_013387846.1">
    <property type="nucleotide sequence ID" value="NC_014632.1"/>
</dbReference>
<dbReference type="EC" id="2.3.3.14" evidence="3"/>
<comment type="similarity">
    <text evidence="2">Belongs to the alpha-IPM synthase/homocitrate synthase family.</text>
</comment>
<feature type="domain" description="Pyruvate carboxyltransferase" evidence="4">
    <location>
        <begin position="4"/>
        <end position="255"/>
    </location>
</feature>
<dbReference type="Pfam" id="PF22617">
    <property type="entry name" value="HCS_D2"/>
    <property type="match status" value="1"/>
</dbReference>
<reference evidence="5 6" key="1">
    <citation type="journal article" date="2010" name="Stand. Genomic Sci.">
        <title>Complete genome sequence of Ilyobacter polytropus type strain (CuHbu1).</title>
        <authorList>
            <person name="Sikorski J."/>
            <person name="Chertkov O."/>
            <person name="Lapidus A."/>
            <person name="Nolan M."/>
            <person name="Lucas S."/>
            <person name="Del Rio T.G."/>
            <person name="Tice H."/>
            <person name="Cheng J.F."/>
            <person name="Tapia R."/>
            <person name="Han C."/>
            <person name="Goodwin L."/>
            <person name="Pitluck S."/>
            <person name="Liolios K."/>
            <person name="Ivanova N."/>
            <person name="Mavromatis K."/>
            <person name="Mikhailova N."/>
            <person name="Pati A."/>
            <person name="Chen A."/>
            <person name="Palaniappan K."/>
            <person name="Land M."/>
            <person name="Hauser L."/>
            <person name="Chang Y.J."/>
            <person name="Jeffries C.D."/>
            <person name="Brambilla E."/>
            <person name="Yasawong M."/>
            <person name="Rohde M."/>
            <person name="Pukall R."/>
            <person name="Spring S."/>
            <person name="Goker M."/>
            <person name="Woyke T."/>
            <person name="Bristow J."/>
            <person name="Eisen J.A."/>
            <person name="Markowitz V."/>
            <person name="Hugenholtz P."/>
            <person name="Kyrpides N.C."/>
            <person name="Klenk H.P."/>
        </authorList>
    </citation>
    <scope>NUCLEOTIDE SEQUENCE [LARGE SCALE GENOMIC DNA]</scope>
    <source>
        <strain evidence="6">ATCC 51220 / DSM 2926 / LMG 16218 / CuHBu1</strain>
    </source>
</reference>
<dbReference type="Gene3D" id="1.10.238.260">
    <property type="match status" value="1"/>
</dbReference>
<gene>
    <name evidence="5" type="ordered locus">Ilyop_1399</name>
</gene>
<proteinExistence type="inferred from homology"/>